<dbReference type="Proteomes" id="UP001168821">
    <property type="component" value="Unassembled WGS sequence"/>
</dbReference>
<keyword evidence="1" id="KW-0689">Ribosomal protein</keyword>
<feature type="domain" description="Small ribosomal subunit protein uS10" evidence="3">
    <location>
        <begin position="48"/>
        <end position="143"/>
    </location>
</feature>
<dbReference type="PANTHER" id="PTHR13473">
    <property type="entry name" value="MITOCHONDRIAL RIBOSOMAL PROTEIN L48"/>
    <property type="match status" value="1"/>
</dbReference>
<proteinExistence type="predicted"/>
<keyword evidence="2" id="KW-0687">Ribonucleoprotein</keyword>
<dbReference type="SMART" id="SM01403">
    <property type="entry name" value="Ribosomal_S10"/>
    <property type="match status" value="1"/>
</dbReference>
<dbReference type="GO" id="GO:0005761">
    <property type="term" value="C:mitochondrial ribosome"/>
    <property type="evidence" value="ECO:0007669"/>
    <property type="project" value="InterPro"/>
</dbReference>
<dbReference type="Gene3D" id="3.30.70.600">
    <property type="entry name" value="Ribosomal protein S10 domain"/>
    <property type="match status" value="1"/>
</dbReference>
<comment type="caution">
    <text evidence="4">The sequence shown here is derived from an EMBL/GenBank/DDBJ whole genome shotgun (WGS) entry which is preliminary data.</text>
</comment>
<dbReference type="PANTHER" id="PTHR13473:SF0">
    <property type="entry name" value="LARGE RIBOSOMAL SUBUNIT PROTEIN ML48"/>
    <property type="match status" value="1"/>
</dbReference>
<keyword evidence="5" id="KW-1185">Reference proteome</keyword>
<evidence type="ECO:0000313" key="4">
    <source>
        <dbReference type="EMBL" id="KAJ3658183.1"/>
    </source>
</evidence>
<dbReference type="EMBL" id="JALNTZ010000003">
    <property type="protein sequence ID" value="KAJ3658183.1"/>
    <property type="molecule type" value="Genomic_DNA"/>
</dbReference>
<dbReference type="AlphaFoldDB" id="A0AA38IHZ0"/>
<protein>
    <recommendedName>
        <fullName evidence="3">Small ribosomal subunit protein uS10 domain-containing protein</fullName>
    </recommendedName>
</protein>
<evidence type="ECO:0000256" key="2">
    <source>
        <dbReference type="ARBA" id="ARBA00023274"/>
    </source>
</evidence>
<evidence type="ECO:0000313" key="5">
    <source>
        <dbReference type="Proteomes" id="UP001168821"/>
    </source>
</evidence>
<dbReference type="GO" id="GO:1990904">
    <property type="term" value="C:ribonucleoprotein complex"/>
    <property type="evidence" value="ECO:0007669"/>
    <property type="project" value="UniProtKB-KW"/>
</dbReference>
<dbReference type="SUPFAM" id="SSF54999">
    <property type="entry name" value="Ribosomal protein S10"/>
    <property type="match status" value="1"/>
</dbReference>
<gene>
    <name evidence="4" type="ORF">Zmor_009939</name>
</gene>
<dbReference type="InterPro" id="IPR027487">
    <property type="entry name" value="Ribosomal_mL48"/>
</dbReference>
<evidence type="ECO:0000256" key="1">
    <source>
        <dbReference type="ARBA" id="ARBA00022980"/>
    </source>
</evidence>
<dbReference type="InterPro" id="IPR036838">
    <property type="entry name" value="Ribosomal_uS10_dom_sf"/>
</dbReference>
<evidence type="ECO:0000259" key="3">
    <source>
        <dbReference type="SMART" id="SM01403"/>
    </source>
</evidence>
<dbReference type="InterPro" id="IPR027486">
    <property type="entry name" value="Ribosomal_uS10_dom"/>
</dbReference>
<accession>A0AA38IHZ0</accession>
<dbReference type="Pfam" id="PF00338">
    <property type="entry name" value="Ribosomal_S10"/>
    <property type="match status" value="1"/>
</dbReference>
<organism evidence="4 5">
    <name type="scientific">Zophobas morio</name>
    <dbReference type="NCBI Taxonomy" id="2755281"/>
    <lineage>
        <taxon>Eukaryota</taxon>
        <taxon>Metazoa</taxon>
        <taxon>Ecdysozoa</taxon>
        <taxon>Arthropoda</taxon>
        <taxon>Hexapoda</taxon>
        <taxon>Insecta</taxon>
        <taxon>Pterygota</taxon>
        <taxon>Neoptera</taxon>
        <taxon>Endopterygota</taxon>
        <taxon>Coleoptera</taxon>
        <taxon>Polyphaga</taxon>
        <taxon>Cucujiformia</taxon>
        <taxon>Tenebrionidae</taxon>
        <taxon>Zophobas</taxon>
    </lineage>
</organism>
<name>A0AA38IHZ0_9CUCU</name>
<sequence>MNNLRKIAHKALLFRPVKATFKLHYSSFYEPSYLESMKSKVPMYDTLNIQLRGHDYPILENYQKFVHNLMKNMEVNVEDAWGTPHQEIQITTLKAKSEIVTAQYNLKTYERTVQITDVVSTQLPLILRALEASTPSGVTVHVLSHEEWHEEVKYVPDTELKQLKQELDDLGGPLKKK</sequence>
<reference evidence="4" key="1">
    <citation type="journal article" date="2023" name="G3 (Bethesda)">
        <title>Whole genome assemblies of Zophobas morio and Tenebrio molitor.</title>
        <authorList>
            <person name="Kaur S."/>
            <person name="Stinson S.A."/>
            <person name="diCenzo G.C."/>
        </authorList>
    </citation>
    <scope>NUCLEOTIDE SEQUENCE</scope>
    <source>
        <strain evidence="4">QUZm001</strain>
    </source>
</reference>